<comment type="caution">
    <text evidence="2">The sequence shown here is derived from an EMBL/GenBank/DDBJ whole genome shotgun (WGS) entry which is preliminary data.</text>
</comment>
<dbReference type="PROSITE" id="PS50904">
    <property type="entry name" value="PRELI_MSF1"/>
    <property type="match status" value="1"/>
</dbReference>
<evidence type="ECO:0000259" key="1">
    <source>
        <dbReference type="PROSITE" id="PS50904"/>
    </source>
</evidence>
<organism evidence="2 3">
    <name type="scientific">Smittium megazygosporum</name>
    <dbReference type="NCBI Taxonomy" id="133381"/>
    <lineage>
        <taxon>Eukaryota</taxon>
        <taxon>Fungi</taxon>
        <taxon>Fungi incertae sedis</taxon>
        <taxon>Zoopagomycota</taxon>
        <taxon>Kickxellomycotina</taxon>
        <taxon>Harpellomycetes</taxon>
        <taxon>Harpellales</taxon>
        <taxon>Legeriomycetaceae</taxon>
        <taxon>Smittium</taxon>
    </lineage>
</organism>
<name>A0A2T9Y0E5_9FUNG</name>
<dbReference type="InterPro" id="IPR037365">
    <property type="entry name" value="Slowmo/Ups"/>
</dbReference>
<accession>A0A2T9Y0E5</accession>
<dbReference type="STRING" id="133381.A0A2T9Y0E5"/>
<keyword evidence="3" id="KW-1185">Reference proteome</keyword>
<dbReference type="InterPro" id="IPR006797">
    <property type="entry name" value="PRELI/MSF1_dom"/>
</dbReference>
<evidence type="ECO:0000313" key="2">
    <source>
        <dbReference type="EMBL" id="PVU85783.1"/>
    </source>
</evidence>
<dbReference type="Pfam" id="PF04707">
    <property type="entry name" value="PRELI"/>
    <property type="match status" value="1"/>
</dbReference>
<dbReference type="Proteomes" id="UP000245609">
    <property type="component" value="Unassembled WGS sequence"/>
</dbReference>
<dbReference type="EMBL" id="MBFS01003603">
    <property type="protein sequence ID" value="PVU85783.1"/>
    <property type="molecule type" value="Genomic_DNA"/>
</dbReference>
<reference evidence="2 3" key="1">
    <citation type="journal article" date="2018" name="MBio">
        <title>Comparative Genomics Reveals the Core Gene Toolbox for the Fungus-Insect Symbiosis.</title>
        <authorList>
            <person name="Wang Y."/>
            <person name="Stata M."/>
            <person name="Wang W."/>
            <person name="Stajich J.E."/>
            <person name="White M.M."/>
            <person name="Moncalvo J.M."/>
        </authorList>
    </citation>
    <scope>NUCLEOTIDE SEQUENCE [LARGE SCALE GENOMIC DNA]</scope>
    <source>
        <strain evidence="2 3">SC-DP-2</strain>
    </source>
</reference>
<sequence length="236" mass="26813">MRKVCLLFSRPKYILRLGLPIWVTQTDGTIKRIAKRENQFKGLSYGLIVPARLFSFPPKSSSILGSSWETVSYAYLNRYPNPYATHVLAADTIEHKFDPETGILSILRLYQKTNSPPGNSKAYILEEITIDPERQTLETNQRNISHTRLLLVLDSLKISPTAPSLEKNFESSTDCVIEGRLISTFGYGLASRIEGFSLKRMKDNFVKSHNGLSYTINLLKEKKFSRESTKNLHSIP</sequence>
<evidence type="ECO:0000313" key="3">
    <source>
        <dbReference type="Proteomes" id="UP000245609"/>
    </source>
</evidence>
<dbReference type="PANTHER" id="PTHR11158">
    <property type="entry name" value="MSF1/PX19 RELATED"/>
    <property type="match status" value="1"/>
</dbReference>
<proteinExistence type="predicted"/>
<dbReference type="OrthoDB" id="10056816at2759"/>
<gene>
    <name evidence="2" type="ORF">BB560_006909</name>
</gene>
<protein>
    <recommendedName>
        <fullName evidence="1">PRELI/MSF1 domain-containing protein</fullName>
    </recommendedName>
</protein>
<dbReference type="GO" id="GO:0005758">
    <property type="term" value="C:mitochondrial intermembrane space"/>
    <property type="evidence" value="ECO:0007669"/>
    <property type="project" value="InterPro"/>
</dbReference>
<dbReference type="AlphaFoldDB" id="A0A2T9Y0E5"/>
<feature type="domain" description="PRELI/MSF1" evidence="1">
    <location>
        <begin position="51"/>
        <end position="224"/>
    </location>
</feature>